<dbReference type="KEGG" id="psoj:PHYSODRAFT_328711"/>
<feature type="compositionally biased region" description="Acidic residues" evidence="1">
    <location>
        <begin position="41"/>
        <end position="51"/>
    </location>
</feature>
<dbReference type="InParanoid" id="G4ZAY1"/>
<feature type="region of interest" description="Disordered" evidence="1">
    <location>
        <begin position="31"/>
        <end position="51"/>
    </location>
</feature>
<organism evidence="2 3">
    <name type="scientific">Phytophthora sojae (strain P6497)</name>
    <name type="common">Soybean stem and root rot agent</name>
    <name type="synonym">Phytophthora megasperma f. sp. glycines</name>
    <dbReference type="NCBI Taxonomy" id="1094619"/>
    <lineage>
        <taxon>Eukaryota</taxon>
        <taxon>Sar</taxon>
        <taxon>Stramenopiles</taxon>
        <taxon>Oomycota</taxon>
        <taxon>Peronosporomycetes</taxon>
        <taxon>Peronosporales</taxon>
        <taxon>Peronosporaceae</taxon>
        <taxon>Phytophthora</taxon>
    </lineage>
</organism>
<reference evidence="2 3" key="1">
    <citation type="journal article" date="2006" name="Science">
        <title>Phytophthora genome sequences uncover evolutionary origins and mechanisms of pathogenesis.</title>
        <authorList>
            <person name="Tyler B.M."/>
            <person name="Tripathy S."/>
            <person name="Zhang X."/>
            <person name="Dehal P."/>
            <person name="Jiang R.H."/>
            <person name="Aerts A."/>
            <person name="Arredondo F.D."/>
            <person name="Baxter L."/>
            <person name="Bensasson D."/>
            <person name="Beynon J.L."/>
            <person name="Chapman J."/>
            <person name="Damasceno C.M."/>
            <person name="Dorrance A.E."/>
            <person name="Dou D."/>
            <person name="Dickerman A.W."/>
            <person name="Dubchak I.L."/>
            <person name="Garbelotto M."/>
            <person name="Gijzen M."/>
            <person name="Gordon S.G."/>
            <person name="Govers F."/>
            <person name="Grunwald N.J."/>
            <person name="Huang W."/>
            <person name="Ivors K.L."/>
            <person name="Jones R.W."/>
            <person name="Kamoun S."/>
            <person name="Krampis K."/>
            <person name="Lamour K.H."/>
            <person name="Lee M.K."/>
            <person name="McDonald W.H."/>
            <person name="Medina M."/>
            <person name="Meijer H.J."/>
            <person name="Nordberg E.K."/>
            <person name="Maclean D.J."/>
            <person name="Ospina-Giraldo M.D."/>
            <person name="Morris P.F."/>
            <person name="Phuntumart V."/>
            <person name="Putnam N.H."/>
            <person name="Rash S."/>
            <person name="Rose J.K."/>
            <person name="Sakihama Y."/>
            <person name="Salamov A.A."/>
            <person name="Savidor A."/>
            <person name="Scheuring C.F."/>
            <person name="Smith B.M."/>
            <person name="Sobral B.W."/>
            <person name="Terry A."/>
            <person name="Torto-Alalibo T.A."/>
            <person name="Win J."/>
            <person name="Xu Z."/>
            <person name="Zhang H."/>
            <person name="Grigoriev I.V."/>
            <person name="Rokhsar D.S."/>
            <person name="Boore J.L."/>
        </authorList>
    </citation>
    <scope>NUCLEOTIDE SEQUENCE [LARGE SCALE GENOMIC DNA]</scope>
    <source>
        <strain evidence="2 3">P6497</strain>
    </source>
</reference>
<name>G4ZAY1_PHYSP</name>
<accession>G4ZAY1</accession>
<feature type="compositionally biased region" description="Low complexity" evidence="1">
    <location>
        <begin position="1"/>
        <end position="13"/>
    </location>
</feature>
<gene>
    <name evidence="2" type="ORF">PHYSODRAFT_328711</name>
</gene>
<protein>
    <submittedName>
        <fullName evidence="2">Uncharacterized protein</fullName>
    </submittedName>
</protein>
<dbReference type="Proteomes" id="UP000002640">
    <property type="component" value="Unassembled WGS sequence"/>
</dbReference>
<dbReference type="RefSeq" id="XP_009523326.1">
    <property type="nucleotide sequence ID" value="XM_009525031.1"/>
</dbReference>
<dbReference type="OMA" id="KMGWGGY"/>
<evidence type="ECO:0000313" key="3">
    <source>
        <dbReference type="Proteomes" id="UP000002640"/>
    </source>
</evidence>
<proteinExistence type="predicted"/>
<dbReference type="GeneID" id="20645833"/>
<feature type="region of interest" description="Disordered" evidence="1">
    <location>
        <begin position="1"/>
        <end position="20"/>
    </location>
</feature>
<evidence type="ECO:0000313" key="2">
    <source>
        <dbReference type="EMBL" id="EGZ20609.1"/>
    </source>
</evidence>
<dbReference type="EMBL" id="JH159153">
    <property type="protein sequence ID" value="EGZ20609.1"/>
    <property type="molecule type" value="Genomic_DNA"/>
</dbReference>
<evidence type="ECO:0000256" key="1">
    <source>
        <dbReference type="SAM" id="MobiDB-lite"/>
    </source>
</evidence>
<keyword evidence="3" id="KW-1185">Reference proteome</keyword>
<sequence>MVDDSGGSADSDALIGSPTLRRGLDVQDGLAWAGSSGSDNSDSDSESSFDFDDQEEVLMEGADVATRRVFTVVGVFDSFTDARVTMVDEDDNVHAYETRYRTDRLLAHVYLCQSHDGCTHRFRIKSTLGDTVPATFHLEQPGEHGQIATGARRRGIHPTIREEVDALLNRVIFITCYFSTLRLLCLQPLSTCR</sequence>
<dbReference type="AlphaFoldDB" id="G4ZAY1"/>